<accession>A0A6A5QEM1</accession>
<gene>
    <name evidence="11" type="ORF">BDU57DRAFT_282110</name>
</gene>
<keyword evidence="12" id="KW-1185">Reference proteome</keyword>
<evidence type="ECO:0000259" key="8">
    <source>
        <dbReference type="PROSITE" id="PS50109"/>
    </source>
</evidence>
<evidence type="ECO:0000256" key="1">
    <source>
        <dbReference type="ARBA" id="ARBA00000085"/>
    </source>
</evidence>
<evidence type="ECO:0000256" key="3">
    <source>
        <dbReference type="ARBA" id="ARBA00022553"/>
    </source>
</evidence>
<comment type="catalytic activity">
    <reaction evidence="1">
        <text>ATP + protein L-histidine = ADP + protein N-phospho-L-histidine.</text>
        <dbReference type="EC" id="2.7.13.3"/>
    </reaction>
</comment>
<dbReference type="InterPro" id="IPR013656">
    <property type="entry name" value="PAS_4"/>
</dbReference>
<dbReference type="Gene3D" id="3.30.565.10">
    <property type="entry name" value="Histidine kinase-like ATPase, C-terminal domain"/>
    <property type="match status" value="1"/>
</dbReference>
<dbReference type="InterPro" id="IPR035965">
    <property type="entry name" value="PAS-like_dom_sf"/>
</dbReference>
<dbReference type="GO" id="GO:0000155">
    <property type="term" value="F:phosphorelay sensor kinase activity"/>
    <property type="evidence" value="ECO:0007669"/>
    <property type="project" value="InterPro"/>
</dbReference>
<dbReference type="CDD" id="cd00082">
    <property type="entry name" value="HisKA"/>
    <property type="match status" value="1"/>
</dbReference>
<dbReference type="Gene3D" id="3.40.50.2300">
    <property type="match status" value="1"/>
</dbReference>
<evidence type="ECO:0000313" key="11">
    <source>
        <dbReference type="EMBL" id="KAF1914101.1"/>
    </source>
</evidence>
<dbReference type="EMBL" id="ML979137">
    <property type="protein sequence ID" value="KAF1914101.1"/>
    <property type="molecule type" value="Genomic_DNA"/>
</dbReference>
<dbReference type="Proteomes" id="UP000800096">
    <property type="component" value="Unassembled WGS sequence"/>
</dbReference>
<dbReference type="EC" id="2.7.13.3" evidence="2"/>
<evidence type="ECO:0000256" key="2">
    <source>
        <dbReference type="ARBA" id="ARBA00012438"/>
    </source>
</evidence>
<sequence length="977" mass="108080">MPNQQPTPPPEDDALCHAPLSMPAPVDNHDEAGHDWTAELPQSDHVRFFRNTNWAGSDLGPLKDWSPTLRLFTGFVLADSRPACLWWGPNLTAIYNEVYASLAAQLHPRLMGSTFAVGYPDLWPAISEYFEEGRRTGVGHNYSSAVPLLVERKGWTEEAFFSGSFTPVGPLHRPEGFYNSAYEVTAQKLADRRTSMLNSLAAVPEQSMDTVFAHVLTTLATNPNDIPLAMLYKFGDGPGPSPLQLCGQIGLPKGHNLLVQSSYIDSEQGLIPDLRRAGSEATIIDYDERFDSASWQGWGSPSRKIAILPITSGVRLFGYLVVGTNPFRPHDSLGQQFIRDLNRMVSSIVASSFDLESSKRRQERLEADLALSDLKLRHLVDHASVGMCHISLDGHMLWANEHYYRLAGIAAEQHAAPYAFFDVYLDEDRDKAVDIWDRLLAGEDHVAREMRLKRMYEAPVGDPEPAQIQILAFPYRDPETGQVKSIMACTTDISRLKWAQTFQARLAAEAKEAKRQQEAFIDVVSHEMRNPLSAIVHCADSITSAMEEIQLIDVPAEAIEALNENAQSANIILQCANHQKRIIDDILTLSKLDSMLLAITPVSVNPRKLIDSIVNMFDAEMKCNNIDCKVSPGSSLADLDISYVYLDPSRVTQVFINLLTNAIKFVKPSKSPSISIRFGASLSKPRTFFPDNMFWATESKQDEDVTSGPEWGNGQEMYLNFSVRDSGIGLEDKAIHKIFERFRQADVKTHVKYGGSGLGLFISKELTEKQGGEIGVSSVLGQGSTFGFYVKTRRVVPQKEVVTRLTNRTHGQQESLEQQLRVLLVEDNIINQQVLGKQLKKADCMVHVANHGLEALKALEENIFDVCLMDLEMPVMDGLAATSRIRRREAAGEGLLGQAMETGPRAGSHLPIVVVTANVRKEQIDTAIAAGADRVMQKPFTAADLVVMMKSLLPEQAPSEILPPTPGLSDLSTGLIP</sequence>
<dbReference type="Pfam" id="PF02518">
    <property type="entry name" value="HATPase_c"/>
    <property type="match status" value="1"/>
</dbReference>
<dbReference type="SUPFAM" id="SSF55785">
    <property type="entry name" value="PYP-like sensor domain (PAS domain)"/>
    <property type="match status" value="1"/>
</dbReference>
<evidence type="ECO:0000256" key="6">
    <source>
        <dbReference type="PROSITE-ProRule" id="PRU00169"/>
    </source>
</evidence>
<feature type="modified residue" description="4-aspartylphosphate" evidence="6">
    <location>
        <position position="870"/>
    </location>
</feature>
<feature type="domain" description="Response regulatory" evidence="9">
    <location>
        <begin position="821"/>
        <end position="953"/>
    </location>
</feature>
<evidence type="ECO:0000256" key="5">
    <source>
        <dbReference type="ARBA" id="ARBA00022777"/>
    </source>
</evidence>
<evidence type="ECO:0000259" key="9">
    <source>
        <dbReference type="PROSITE" id="PS50110"/>
    </source>
</evidence>
<keyword evidence="4" id="KW-0808">Transferase</keyword>
<organism evidence="11 12">
    <name type="scientific">Ampelomyces quisqualis</name>
    <name type="common">Powdery mildew agent</name>
    <dbReference type="NCBI Taxonomy" id="50730"/>
    <lineage>
        <taxon>Eukaryota</taxon>
        <taxon>Fungi</taxon>
        <taxon>Dikarya</taxon>
        <taxon>Ascomycota</taxon>
        <taxon>Pezizomycotina</taxon>
        <taxon>Dothideomycetes</taxon>
        <taxon>Pleosporomycetidae</taxon>
        <taxon>Pleosporales</taxon>
        <taxon>Pleosporineae</taxon>
        <taxon>Phaeosphaeriaceae</taxon>
        <taxon>Ampelomyces</taxon>
    </lineage>
</organism>
<evidence type="ECO:0000256" key="4">
    <source>
        <dbReference type="ARBA" id="ARBA00022679"/>
    </source>
</evidence>
<dbReference type="InterPro" id="IPR001789">
    <property type="entry name" value="Sig_transdc_resp-reg_receiver"/>
</dbReference>
<reference evidence="11" key="1">
    <citation type="journal article" date="2020" name="Stud. Mycol.">
        <title>101 Dothideomycetes genomes: a test case for predicting lifestyles and emergence of pathogens.</title>
        <authorList>
            <person name="Haridas S."/>
            <person name="Albert R."/>
            <person name="Binder M."/>
            <person name="Bloem J."/>
            <person name="Labutti K."/>
            <person name="Salamov A."/>
            <person name="Andreopoulos B."/>
            <person name="Baker S."/>
            <person name="Barry K."/>
            <person name="Bills G."/>
            <person name="Bluhm B."/>
            <person name="Cannon C."/>
            <person name="Castanera R."/>
            <person name="Culley D."/>
            <person name="Daum C."/>
            <person name="Ezra D."/>
            <person name="Gonzalez J."/>
            <person name="Henrissat B."/>
            <person name="Kuo A."/>
            <person name="Liang C."/>
            <person name="Lipzen A."/>
            <person name="Lutzoni F."/>
            <person name="Magnuson J."/>
            <person name="Mondo S."/>
            <person name="Nolan M."/>
            <person name="Ohm R."/>
            <person name="Pangilinan J."/>
            <person name="Park H.-J."/>
            <person name="Ramirez L."/>
            <person name="Alfaro M."/>
            <person name="Sun H."/>
            <person name="Tritt A."/>
            <person name="Yoshinaga Y."/>
            <person name="Zwiers L.-H."/>
            <person name="Turgeon B."/>
            <person name="Goodwin S."/>
            <person name="Spatafora J."/>
            <person name="Crous P."/>
            <person name="Grigoriev I."/>
        </authorList>
    </citation>
    <scope>NUCLEOTIDE SEQUENCE</scope>
    <source>
        <strain evidence="11">HMLAC05119</strain>
    </source>
</reference>
<dbReference type="Pfam" id="PF00512">
    <property type="entry name" value="HisKA"/>
    <property type="match status" value="1"/>
</dbReference>
<dbReference type="InterPro" id="IPR036890">
    <property type="entry name" value="HATPase_C_sf"/>
</dbReference>
<dbReference type="SUPFAM" id="SSF52172">
    <property type="entry name" value="CheY-like"/>
    <property type="match status" value="1"/>
</dbReference>
<dbReference type="Pfam" id="PF00072">
    <property type="entry name" value="Response_reg"/>
    <property type="match status" value="1"/>
</dbReference>
<dbReference type="InterPro" id="IPR011006">
    <property type="entry name" value="CheY-like_superfamily"/>
</dbReference>
<dbReference type="InterPro" id="IPR004358">
    <property type="entry name" value="Sig_transdc_His_kin-like_C"/>
</dbReference>
<feature type="domain" description="Histidine kinase" evidence="8">
    <location>
        <begin position="523"/>
        <end position="794"/>
    </location>
</feature>
<dbReference type="SMART" id="SM00387">
    <property type="entry name" value="HATPase_c"/>
    <property type="match status" value="1"/>
</dbReference>
<dbReference type="OrthoDB" id="60033at2759"/>
<dbReference type="InterPro" id="IPR036097">
    <property type="entry name" value="HisK_dim/P_sf"/>
</dbReference>
<dbReference type="InterPro" id="IPR003661">
    <property type="entry name" value="HisK_dim/P_dom"/>
</dbReference>
<dbReference type="InterPro" id="IPR005467">
    <property type="entry name" value="His_kinase_dom"/>
</dbReference>
<feature type="domain" description="PAS" evidence="10">
    <location>
        <begin position="372"/>
        <end position="443"/>
    </location>
</feature>
<feature type="region of interest" description="Disordered" evidence="7">
    <location>
        <begin position="958"/>
        <end position="977"/>
    </location>
</feature>
<dbReference type="PROSITE" id="PS50112">
    <property type="entry name" value="PAS"/>
    <property type="match status" value="1"/>
</dbReference>
<dbReference type="SUPFAM" id="SSF47384">
    <property type="entry name" value="Homodimeric domain of signal transducing histidine kinase"/>
    <property type="match status" value="1"/>
</dbReference>
<evidence type="ECO:0000313" key="12">
    <source>
        <dbReference type="Proteomes" id="UP000800096"/>
    </source>
</evidence>
<dbReference type="SMART" id="SM00448">
    <property type="entry name" value="REC"/>
    <property type="match status" value="1"/>
</dbReference>
<proteinExistence type="predicted"/>
<dbReference type="PROSITE" id="PS50110">
    <property type="entry name" value="RESPONSE_REGULATORY"/>
    <property type="match status" value="1"/>
</dbReference>
<dbReference type="CDD" id="cd17546">
    <property type="entry name" value="REC_hyHK_CKI1_RcsC-like"/>
    <property type="match status" value="1"/>
</dbReference>
<dbReference type="SUPFAM" id="SSF55874">
    <property type="entry name" value="ATPase domain of HSP90 chaperone/DNA topoisomerase II/histidine kinase"/>
    <property type="match status" value="1"/>
</dbReference>
<name>A0A6A5QEM1_AMPQU</name>
<dbReference type="PANTHER" id="PTHR43047">
    <property type="entry name" value="TWO-COMPONENT HISTIDINE PROTEIN KINASE"/>
    <property type="match status" value="1"/>
</dbReference>
<dbReference type="InterPro" id="IPR003594">
    <property type="entry name" value="HATPase_dom"/>
</dbReference>
<dbReference type="Pfam" id="PF08448">
    <property type="entry name" value="PAS_4"/>
    <property type="match status" value="1"/>
</dbReference>
<dbReference type="SMART" id="SM00388">
    <property type="entry name" value="HisKA"/>
    <property type="match status" value="1"/>
</dbReference>
<keyword evidence="5" id="KW-0418">Kinase</keyword>
<dbReference type="AlphaFoldDB" id="A0A6A5QEM1"/>
<dbReference type="Gene3D" id="1.10.287.130">
    <property type="match status" value="1"/>
</dbReference>
<protein>
    <recommendedName>
        <fullName evidence="2">histidine kinase</fullName>
        <ecNumber evidence="2">2.7.13.3</ecNumber>
    </recommendedName>
</protein>
<evidence type="ECO:0000259" key="10">
    <source>
        <dbReference type="PROSITE" id="PS50112"/>
    </source>
</evidence>
<dbReference type="InterPro" id="IPR000014">
    <property type="entry name" value="PAS"/>
</dbReference>
<dbReference type="PROSITE" id="PS50109">
    <property type="entry name" value="HIS_KIN"/>
    <property type="match status" value="1"/>
</dbReference>
<evidence type="ECO:0000256" key="7">
    <source>
        <dbReference type="SAM" id="MobiDB-lite"/>
    </source>
</evidence>
<keyword evidence="3 6" id="KW-0597">Phosphoprotein</keyword>
<dbReference type="PRINTS" id="PR00344">
    <property type="entry name" value="BCTRLSENSOR"/>
</dbReference>
<dbReference type="Gene3D" id="3.30.450.20">
    <property type="entry name" value="PAS domain"/>
    <property type="match status" value="1"/>
</dbReference>